<evidence type="ECO:0000313" key="1">
    <source>
        <dbReference type="EMBL" id="CEG42918.1"/>
    </source>
</evidence>
<sequence length="63" mass="7229">MKTPDIPAYRHMEAYFGPSDQPKFRGRRQLYLTITDSEDPLIFIFCAATRKTGRSGRDSFSPS</sequence>
<name>A0A0P1AN48_PLAHL</name>
<organism evidence="1 2">
    <name type="scientific">Plasmopara halstedii</name>
    <name type="common">Downy mildew of sunflower</name>
    <dbReference type="NCBI Taxonomy" id="4781"/>
    <lineage>
        <taxon>Eukaryota</taxon>
        <taxon>Sar</taxon>
        <taxon>Stramenopiles</taxon>
        <taxon>Oomycota</taxon>
        <taxon>Peronosporomycetes</taxon>
        <taxon>Peronosporales</taxon>
        <taxon>Peronosporaceae</taxon>
        <taxon>Plasmopara</taxon>
    </lineage>
</organism>
<protein>
    <submittedName>
        <fullName evidence="1">Uncharacterized protein</fullName>
    </submittedName>
</protein>
<accession>A0A0P1AN48</accession>
<dbReference type="AlphaFoldDB" id="A0A0P1AN48"/>
<dbReference type="EMBL" id="CCYD01000645">
    <property type="protein sequence ID" value="CEG42918.1"/>
    <property type="molecule type" value="Genomic_DNA"/>
</dbReference>
<dbReference type="Proteomes" id="UP000054928">
    <property type="component" value="Unassembled WGS sequence"/>
</dbReference>
<proteinExistence type="predicted"/>
<keyword evidence="2" id="KW-1185">Reference proteome</keyword>
<dbReference type="GeneID" id="36408208"/>
<evidence type="ECO:0000313" key="2">
    <source>
        <dbReference type="Proteomes" id="UP000054928"/>
    </source>
</evidence>
<reference evidence="2" key="1">
    <citation type="submission" date="2014-09" db="EMBL/GenBank/DDBJ databases">
        <authorList>
            <person name="Sharma Rahul"/>
            <person name="Thines Marco"/>
        </authorList>
    </citation>
    <scope>NUCLEOTIDE SEQUENCE [LARGE SCALE GENOMIC DNA]</scope>
</reference>
<dbReference type="RefSeq" id="XP_024579287.1">
    <property type="nucleotide sequence ID" value="XM_024728851.1"/>
</dbReference>